<name>A0A9D2RHA9_9BURK</name>
<dbReference type="EMBL" id="DWUQ01000179">
    <property type="protein sequence ID" value="HJD45058.1"/>
    <property type="molecule type" value="Genomic_DNA"/>
</dbReference>
<keyword evidence="1" id="KW-0732">Signal</keyword>
<gene>
    <name evidence="2" type="ORF">H9906_08555</name>
</gene>
<proteinExistence type="predicted"/>
<reference evidence="2" key="2">
    <citation type="submission" date="2021-04" db="EMBL/GenBank/DDBJ databases">
        <authorList>
            <person name="Gilroy R."/>
        </authorList>
    </citation>
    <scope>NUCLEOTIDE SEQUENCE</scope>
    <source>
        <strain evidence="2">9264</strain>
    </source>
</reference>
<dbReference type="AlphaFoldDB" id="A0A9D2RHA9"/>
<sequence length="121" mass="12916">MVAQSLTTAKKVSLALTMALGFASASVFAQTGVMNETIDETATALERNLLDRCERVPAELRTDCLTQMRGEAQTDVYGSVSGGGILRKTTITIPGETYTPEPTTVTPEHAKPGVTVHQAQY</sequence>
<accession>A0A9D2RHA9</accession>
<dbReference type="Proteomes" id="UP000823889">
    <property type="component" value="Unassembled WGS sequence"/>
</dbReference>
<reference evidence="2" key="1">
    <citation type="journal article" date="2021" name="PeerJ">
        <title>Extensive microbial diversity within the chicken gut microbiome revealed by metagenomics and culture.</title>
        <authorList>
            <person name="Gilroy R."/>
            <person name="Ravi A."/>
            <person name="Getino M."/>
            <person name="Pursley I."/>
            <person name="Horton D.L."/>
            <person name="Alikhan N.F."/>
            <person name="Baker D."/>
            <person name="Gharbi K."/>
            <person name="Hall N."/>
            <person name="Watson M."/>
            <person name="Adriaenssens E.M."/>
            <person name="Foster-Nyarko E."/>
            <person name="Jarju S."/>
            <person name="Secka A."/>
            <person name="Antonio M."/>
            <person name="Oren A."/>
            <person name="Chaudhuri R.R."/>
            <person name="La Ragione R."/>
            <person name="Hildebrand F."/>
            <person name="Pallen M.J."/>
        </authorList>
    </citation>
    <scope>NUCLEOTIDE SEQUENCE</scope>
    <source>
        <strain evidence="2">9264</strain>
    </source>
</reference>
<organism evidence="2 3">
    <name type="scientific">Candidatus Paenalcaligenes intestinipullorum</name>
    <dbReference type="NCBI Taxonomy" id="2838718"/>
    <lineage>
        <taxon>Bacteria</taxon>
        <taxon>Pseudomonadati</taxon>
        <taxon>Pseudomonadota</taxon>
        <taxon>Betaproteobacteria</taxon>
        <taxon>Burkholderiales</taxon>
        <taxon>Alcaligenaceae</taxon>
        <taxon>Paenalcaligenes</taxon>
    </lineage>
</organism>
<evidence type="ECO:0000313" key="3">
    <source>
        <dbReference type="Proteomes" id="UP000823889"/>
    </source>
</evidence>
<feature type="chain" id="PRO_5038625224" evidence="1">
    <location>
        <begin position="30"/>
        <end position="121"/>
    </location>
</feature>
<protein>
    <submittedName>
        <fullName evidence="2">Uncharacterized protein</fullName>
    </submittedName>
</protein>
<comment type="caution">
    <text evidence="2">The sequence shown here is derived from an EMBL/GenBank/DDBJ whole genome shotgun (WGS) entry which is preliminary data.</text>
</comment>
<feature type="signal peptide" evidence="1">
    <location>
        <begin position="1"/>
        <end position="29"/>
    </location>
</feature>
<evidence type="ECO:0000256" key="1">
    <source>
        <dbReference type="SAM" id="SignalP"/>
    </source>
</evidence>
<evidence type="ECO:0000313" key="2">
    <source>
        <dbReference type="EMBL" id="HJD45058.1"/>
    </source>
</evidence>